<feature type="transmembrane region" description="Helical" evidence="7">
    <location>
        <begin position="310"/>
        <end position="342"/>
    </location>
</feature>
<comment type="caution">
    <text evidence="10">The sequence shown here is derived from an EMBL/GenBank/DDBJ whole genome shotgun (WGS) entry which is preliminary data.</text>
</comment>
<evidence type="ECO:0000256" key="6">
    <source>
        <dbReference type="ARBA" id="ARBA00023136"/>
    </source>
</evidence>
<evidence type="ECO:0000259" key="9">
    <source>
        <dbReference type="Pfam" id="PF12704"/>
    </source>
</evidence>
<keyword evidence="11" id="KW-1185">Reference proteome</keyword>
<dbReference type="OrthoDB" id="9784014at2"/>
<keyword evidence="3" id="KW-1003">Cell membrane</keyword>
<dbReference type="EMBL" id="QWET01000031">
    <property type="protein sequence ID" value="RIH62899.1"/>
    <property type="molecule type" value="Genomic_DNA"/>
</dbReference>
<gene>
    <name evidence="10" type="ORF">D1164_22400</name>
</gene>
<dbReference type="RefSeq" id="WP_119352143.1">
    <property type="nucleotide sequence ID" value="NZ_QWET01000031.1"/>
</dbReference>
<feature type="transmembrane region" description="Helical" evidence="7">
    <location>
        <begin position="20"/>
        <end position="36"/>
    </location>
</feature>
<dbReference type="GO" id="GO:0098797">
    <property type="term" value="C:plasma membrane protein complex"/>
    <property type="evidence" value="ECO:0007669"/>
    <property type="project" value="TreeGrafter"/>
</dbReference>
<dbReference type="GO" id="GO:0044874">
    <property type="term" value="P:lipoprotein localization to outer membrane"/>
    <property type="evidence" value="ECO:0007669"/>
    <property type="project" value="TreeGrafter"/>
</dbReference>
<keyword evidence="5 7" id="KW-1133">Transmembrane helix</keyword>
<dbReference type="Pfam" id="PF12704">
    <property type="entry name" value="MacB_PCD"/>
    <property type="match status" value="1"/>
</dbReference>
<feature type="transmembrane region" description="Helical" evidence="7">
    <location>
        <begin position="373"/>
        <end position="395"/>
    </location>
</feature>
<proteinExistence type="inferred from homology"/>
<evidence type="ECO:0000256" key="7">
    <source>
        <dbReference type="SAM" id="Phobius"/>
    </source>
</evidence>
<comment type="subcellular location">
    <subcellularLocation>
        <location evidence="1">Cell membrane</location>
        <topology evidence="1">Multi-pass membrane protein</topology>
    </subcellularLocation>
</comment>
<reference evidence="10 11" key="1">
    <citation type="journal article" date="2015" name="Int. J. Syst. Evol. Microbiol.">
        <title>Mariniphaga sediminis sp. nov., isolated from coastal sediment.</title>
        <authorList>
            <person name="Wang F.Q."/>
            <person name="Shen Q.Y."/>
            <person name="Chen G.J."/>
            <person name="Du Z.J."/>
        </authorList>
    </citation>
    <scope>NUCLEOTIDE SEQUENCE [LARGE SCALE GENOMIC DNA]</scope>
    <source>
        <strain evidence="10 11">SY21</strain>
    </source>
</reference>
<evidence type="ECO:0000313" key="10">
    <source>
        <dbReference type="EMBL" id="RIH62899.1"/>
    </source>
</evidence>
<evidence type="ECO:0000313" key="11">
    <source>
        <dbReference type="Proteomes" id="UP000266441"/>
    </source>
</evidence>
<evidence type="ECO:0000256" key="2">
    <source>
        <dbReference type="ARBA" id="ARBA00005236"/>
    </source>
</evidence>
<feature type="domain" description="MacB-like periplasmic core" evidence="9">
    <location>
        <begin position="20"/>
        <end position="229"/>
    </location>
</feature>
<accession>A0A399CSQ1</accession>
<dbReference type="PANTHER" id="PTHR30489">
    <property type="entry name" value="LIPOPROTEIN-RELEASING SYSTEM TRANSMEMBRANE PROTEIN LOLE"/>
    <property type="match status" value="1"/>
</dbReference>
<organism evidence="10 11">
    <name type="scientific">Mariniphaga sediminis</name>
    <dbReference type="NCBI Taxonomy" id="1628158"/>
    <lineage>
        <taxon>Bacteria</taxon>
        <taxon>Pseudomonadati</taxon>
        <taxon>Bacteroidota</taxon>
        <taxon>Bacteroidia</taxon>
        <taxon>Marinilabiliales</taxon>
        <taxon>Prolixibacteraceae</taxon>
        <taxon>Mariniphaga</taxon>
    </lineage>
</organism>
<evidence type="ECO:0000256" key="4">
    <source>
        <dbReference type="ARBA" id="ARBA00022692"/>
    </source>
</evidence>
<evidence type="ECO:0000256" key="5">
    <source>
        <dbReference type="ARBA" id="ARBA00022989"/>
    </source>
</evidence>
<evidence type="ECO:0000256" key="3">
    <source>
        <dbReference type="ARBA" id="ARBA00022475"/>
    </source>
</evidence>
<keyword evidence="4 7" id="KW-0812">Transmembrane</keyword>
<name>A0A399CSQ1_9BACT</name>
<dbReference type="InterPro" id="IPR051447">
    <property type="entry name" value="Lipoprotein-release_system"/>
</dbReference>
<feature type="transmembrane region" description="Helical" evidence="7">
    <location>
        <begin position="268"/>
        <end position="290"/>
    </location>
</feature>
<dbReference type="AlphaFoldDB" id="A0A399CSQ1"/>
<feature type="domain" description="ABC3 transporter permease C-terminal" evidence="8">
    <location>
        <begin position="268"/>
        <end position="397"/>
    </location>
</feature>
<keyword evidence="6 7" id="KW-0472">Membrane</keyword>
<dbReference type="Pfam" id="PF02687">
    <property type="entry name" value="FtsX"/>
    <property type="match status" value="1"/>
</dbReference>
<sequence length="406" mass="46092">MKTSIKLAWRNLWRNRRRTIIAISSIVFSVLLASWMRSMQEGSYASMIDNVVKFYSGYLQVQDTAYWEERTLENTIEVTPNLKNQIERIEDVTLVSNRLESFALAANHQHSKPAMVLGIEPEAEDRITAISKKIKDGAFLQTGDKGVVLGKGLADFLSLGVGDTLVMIGQGYHGISANGLFTIKGILDHPNPEFNKRLVFMEIENAREFYSTYGLSSSLVIMTDDHYEVGHLKKNIGAILPSDKTVMTWQDMQPEVVQMIKSDRAGGIVMLAILYMVIAFGMFSVVMMMVKERQREFGVIHAVGMKKQKLSVIVFWETVFIGIAGCIIGLIISYAFCIWFYYHPLPLTGETAEAYIQYGMEPYMFFSLKPSLFYNQMILVFFISVFISLFPVFNIHRLKITKALRA</sequence>
<evidence type="ECO:0000259" key="8">
    <source>
        <dbReference type="Pfam" id="PF02687"/>
    </source>
</evidence>
<protein>
    <submittedName>
        <fullName evidence="10">ABC transporter permease</fullName>
    </submittedName>
</protein>
<dbReference type="InterPro" id="IPR025857">
    <property type="entry name" value="MacB_PCD"/>
</dbReference>
<evidence type="ECO:0000256" key="1">
    <source>
        <dbReference type="ARBA" id="ARBA00004651"/>
    </source>
</evidence>
<dbReference type="PANTHER" id="PTHR30489:SF0">
    <property type="entry name" value="LIPOPROTEIN-RELEASING SYSTEM TRANSMEMBRANE PROTEIN LOLE"/>
    <property type="match status" value="1"/>
</dbReference>
<dbReference type="InterPro" id="IPR003838">
    <property type="entry name" value="ABC3_permease_C"/>
</dbReference>
<comment type="similarity">
    <text evidence="2">Belongs to the ABC-4 integral membrane protein family. LolC/E subfamily.</text>
</comment>
<dbReference type="Proteomes" id="UP000266441">
    <property type="component" value="Unassembled WGS sequence"/>
</dbReference>